<keyword evidence="10" id="KW-1185">Reference proteome</keyword>
<feature type="binding site" evidence="7">
    <location>
        <position position="489"/>
    </location>
    <ligand>
        <name>ATP</name>
        <dbReference type="ChEBI" id="CHEBI:30616"/>
    </ligand>
</feature>
<name>D3P8H2_DEFDS</name>
<dbReference type="InterPro" id="IPR029351">
    <property type="entry name" value="GAD_dom"/>
</dbReference>
<dbReference type="STRING" id="639282.DEFDS_1552"/>
<feature type="binding site" evidence="7">
    <location>
        <position position="228"/>
    </location>
    <ligand>
        <name>L-aspartate</name>
        <dbReference type="ChEBI" id="CHEBI:29991"/>
    </ligand>
</feature>
<evidence type="ECO:0000259" key="8">
    <source>
        <dbReference type="PROSITE" id="PS50862"/>
    </source>
</evidence>
<dbReference type="InterPro" id="IPR002312">
    <property type="entry name" value="Asp/Asn-tRNA-synth_IIb"/>
</dbReference>
<dbReference type="InterPro" id="IPR047089">
    <property type="entry name" value="Asp-tRNA-ligase_1_N"/>
</dbReference>
<feature type="binding site" evidence="7">
    <location>
        <begin position="228"/>
        <end position="230"/>
    </location>
    <ligand>
        <name>ATP</name>
        <dbReference type="ChEBI" id="CHEBI:30616"/>
    </ligand>
</feature>
<dbReference type="InterPro" id="IPR047090">
    <property type="entry name" value="AspRS_core"/>
</dbReference>
<dbReference type="eggNOG" id="COG0173">
    <property type="taxonomic scope" value="Bacteria"/>
</dbReference>
<dbReference type="OrthoDB" id="9802326at2"/>
<dbReference type="PRINTS" id="PR01042">
    <property type="entry name" value="TRNASYNTHASP"/>
</dbReference>
<feature type="binding site" evidence="7">
    <location>
        <begin position="541"/>
        <end position="544"/>
    </location>
    <ligand>
        <name>ATP</name>
        <dbReference type="ChEBI" id="CHEBI:30616"/>
    </ligand>
</feature>
<reference evidence="9 10" key="1">
    <citation type="journal article" date="2010" name="DNA Res.">
        <title>Bacterial lifestyle in a deep-sea hydrothermal vent chimney revealed by the genome sequence of the thermophilic bacterium Deferribacter desulfuricans SSM1.</title>
        <authorList>
            <person name="Takaki Y."/>
            <person name="Shimamura S."/>
            <person name="Nakagawa S."/>
            <person name="Fukuhara Y."/>
            <person name="Horikawa H."/>
            <person name="Ankai A."/>
            <person name="Harada T."/>
            <person name="Hosoyama A."/>
            <person name="Oguchi A."/>
            <person name="Fukui S."/>
            <person name="Fujita N."/>
            <person name="Takami H."/>
            <person name="Takai K."/>
        </authorList>
    </citation>
    <scope>NUCLEOTIDE SEQUENCE [LARGE SCALE GENOMIC DNA]</scope>
    <source>
        <strain evidence="10">DSM 14783 / JCM 11476 / NBRC 101012 / SSM1</strain>
    </source>
</reference>
<dbReference type="InterPro" id="IPR004364">
    <property type="entry name" value="Aa-tRNA-synt_II"/>
</dbReference>
<dbReference type="SUPFAM" id="SSF50249">
    <property type="entry name" value="Nucleic acid-binding proteins"/>
    <property type="match status" value="1"/>
</dbReference>
<feature type="binding site" evidence="7">
    <location>
        <position position="496"/>
    </location>
    <ligand>
        <name>L-aspartate</name>
        <dbReference type="ChEBI" id="CHEBI:29991"/>
    </ligand>
</feature>
<dbReference type="GO" id="GO:0005524">
    <property type="term" value="F:ATP binding"/>
    <property type="evidence" value="ECO:0007669"/>
    <property type="project" value="UniProtKB-UniRule"/>
</dbReference>
<dbReference type="CDD" id="cd00777">
    <property type="entry name" value="AspRS_core"/>
    <property type="match status" value="1"/>
</dbReference>
<sequence>MLENLGSWRRTHTCGELNINNLNEEVILMGWVQKRRDHGGVIFVDLRDREGITQVVFNPEYNENAHKKAEELRTEYVIAVKGVVSKRPEGTENPKLKTGEIEVMVSELKILNTSKVLPFTLDEYSNVGEDIRLKYRYLDLRRRPLQRNLILRHNLVRTIREFLYKKGFLDIETPFLTKSTPEGARDYLVPSRVNPGKFYALPQSPQMFKQLLMISGFDKYFQIVKCFRDEDLRADRQPEFTQLDMEMSFIDREDLMDLIEEMFVEIFDKVLGLKIERPFPRMSYTEAMEKYGHDAPDTRFEMFLKTINNLVDGCGFKVFADAVKDGGVVKAINAKGGAKFSRKEIDELTDFVCSLGAKGLAYIKINEDGLQSPIIKFLGEDVTNSIVKEMNGEVGDIIFFGAGDEKTVNLYMSKLRLLLGKKLGLIDENKYSFTWVTDFPLLEWDEEEKRYVAMHHPFTSPVDEDIPLFDTDPGKIRAKAYDLVLNGSEIGGGSIRIHRSDVQEKMFSVLGLTEEEREYKFGFFIEALRYGTPPHGGIAFGIDRIASIFAKAESIRDVIAFPKTQKATDLMCDAPSFVDEKQLKELFIKVDLPEDYYKD</sequence>
<feature type="domain" description="Aminoacyl-transfer RNA synthetases class-II family profile" evidence="8">
    <location>
        <begin position="151"/>
        <end position="562"/>
    </location>
</feature>
<feature type="region of interest" description="Aspartate" evidence="7">
    <location>
        <begin position="206"/>
        <end position="209"/>
    </location>
</feature>
<dbReference type="EC" id="6.1.1.23" evidence="7"/>
<feature type="site" description="Important for tRNA non-discrimination" evidence="7">
    <location>
        <position position="90"/>
    </location>
</feature>
<comment type="subcellular location">
    <subcellularLocation>
        <location evidence="7">Cytoplasm</location>
    </subcellularLocation>
</comment>
<comment type="similarity">
    <text evidence="1 7">Belongs to the class-II aminoacyl-tRNA synthetase family. Type 1 subfamily.</text>
</comment>
<evidence type="ECO:0000313" key="10">
    <source>
        <dbReference type="Proteomes" id="UP000001520"/>
    </source>
</evidence>
<dbReference type="PANTHER" id="PTHR22594">
    <property type="entry name" value="ASPARTYL/LYSYL-TRNA SYNTHETASE"/>
    <property type="match status" value="1"/>
</dbReference>
<keyword evidence="7" id="KW-0963">Cytoplasm</keyword>
<dbReference type="Pfam" id="PF02938">
    <property type="entry name" value="GAD"/>
    <property type="match status" value="1"/>
</dbReference>
<evidence type="ECO:0000256" key="7">
    <source>
        <dbReference type="HAMAP-Rule" id="MF_00044"/>
    </source>
</evidence>
<dbReference type="KEGG" id="ddf:DEFDS_1552"/>
<accession>D3P8H2</accession>
<dbReference type="Gene3D" id="2.40.50.140">
    <property type="entry name" value="Nucleic acid-binding proteins"/>
    <property type="match status" value="1"/>
</dbReference>
<evidence type="ECO:0000256" key="5">
    <source>
        <dbReference type="ARBA" id="ARBA00022917"/>
    </source>
</evidence>
<evidence type="ECO:0000313" key="9">
    <source>
        <dbReference type="EMBL" id="BAI81012.1"/>
    </source>
</evidence>
<feature type="site" description="Important for tRNA non-discrimination" evidence="7">
    <location>
        <position position="38"/>
    </location>
</feature>
<organism evidence="9 10">
    <name type="scientific">Deferribacter desulfuricans (strain DSM 14783 / JCM 11476 / NBRC 101012 / SSM1)</name>
    <dbReference type="NCBI Taxonomy" id="639282"/>
    <lineage>
        <taxon>Bacteria</taxon>
        <taxon>Pseudomonadati</taxon>
        <taxon>Deferribacterota</taxon>
        <taxon>Deferribacteres</taxon>
        <taxon>Deferribacterales</taxon>
        <taxon>Deferribacteraceae</taxon>
        <taxon>Deferribacter</taxon>
    </lineage>
</organism>
<comment type="catalytic activity">
    <reaction evidence="7">
        <text>tRNA(Asx) + L-aspartate + ATP = L-aspartyl-tRNA(Asx) + AMP + diphosphate</text>
        <dbReference type="Rhea" id="RHEA:18349"/>
        <dbReference type="Rhea" id="RHEA-COMP:9710"/>
        <dbReference type="Rhea" id="RHEA-COMP:9711"/>
        <dbReference type="ChEBI" id="CHEBI:29991"/>
        <dbReference type="ChEBI" id="CHEBI:30616"/>
        <dbReference type="ChEBI" id="CHEBI:33019"/>
        <dbReference type="ChEBI" id="CHEBI:78442"/>
        <dbReference type="ChEBI" id="CHEBI:78516"/>
        <dbReference type="ChEBI" id="CHEBI:456215"/>
        <dbReference type="EC" id="6.1.1.23"/>
    </reaction>
</comment>
<evidence type="ECO:0000256" key="4">
    <source>
        <dbReference type="ARBA" id="ARBA00022840"/>
    </source>
</evidence>
<feature type="binding site" evidence="7">
    <location>
        <position position="455"/>
    </location>
    <ligand>
        <name>L-aspartate</name>
        <dbReference type="ChEBI" id="CHEBI:29991"/>
    </ligand>
</feature>
<protein>
    <recommendedName>
        <fullName evidence="7">Aspartate--tRNA(Asp/Asn) ligase</fullName>
        <ecNumber evidence="7">6.1.1.23</ecNumber>
    </recommendedName>
    <alternativeName>
        <fullName evidence="7">Aspartyl-tRNA synthetase</fullName>
        <shortName evidence="7">AspRS</shortName>
    </alternativeName>
    <alternativeName>
        <fullName evidence="7">Non-discriminating aspartyl-tRNA synthetase</fullName>
        <shortName evidence="7">ND-AspRS</shortName>
    </alternativeName>
</protein>
<dbReference type="InterPro" id="IPR004115">
    <property type="entry name" value="GAD-like_sf"/>
</dbReference>
<keyword evidence="3 7" id="KW-0547">Nucleotide-binding</keyword>
<dbReference type="InterPro" id="IPR006195">
    <property type="entry name" value="aa-tRNA-synth_II"/>
</dbReference>
<evidence type="ECO:0000256" key="3">
    <source>
        <dbReference type="ARBA" id="ARBA00022741"/>
    </source>
</evidence>
<dbReference type="SUPFAM" id="SSF55261">
    <property type="entry name" value="GAD domain-like"/>
    <property type="match status" value="1"/>
</dbReference>
<dbReference type="Gene3D" id="3.30.1360.30">
    <property type="entry name" value="GAD-like domain"/>
    <property type="match status" value="1"/>
</dbReference>
<dbReference type="GO" id="GO:0005737">
    <property type="term" value="C:cytoplasm"/>
    <property type="evidence" value="ECO:0007669"/>
    <property type="project" value="UniProtKB-SubCell"/>
</dbReference>
<keyword evidence="6 7" id="KW-0030">Aminoacyl-tRNA synthetase</keyword>
<dbReference type="InterPro" id="IPR004365">
    <property type="entry name" value="NA-bd_OB_tRNA"/>
</dbReference>
<dbReference type="Proteomes" id="UP000001520">
    <property type="component" value="Chromosome"/>
</dbReference>
<dbReference type="InterPro" id="IPR012340">
    <property type="entry name" value="NA-bd_OB-fold"/>
</dbReference>
<dbReference type="GO" id="GO:0004815">
    <property type="term" value="F:aspartate-tRNA ligase activity"/>
    <property type="evidence" value="ECO:0007669"/>
    <property type="project" value="UniProtKB-UniRule"/>
</dbReference>
<dbReference type="HOGENOM" id="CLU_014330_3_2_0"/>
<gene>
    <name evidence="7 9" type="primary">aspS</name>
    <name evidence="9" type="ordered locus">DEFDS_1552</name>
</gene>
<dbReference type="HAMAP" id="MF_00044">
    <property type="entry name" value="Asp_tRNA_synth_type1"/>
    <property type="match status" value="1"/>
</dbReference>
<dbReference type="InterPro" id="IPR004524">
    <property type="entry name" value="Asp-tRNA-ligase_1"/>
</dbReference>
<comment type="subunit">
    <text evidence="7">Homodimer.</text>
</comment>
<evidence type="ECO:0000256" key="6">
    <source>
        <dbReference type="ARBA" id="ARBA00023146"/>
    </source>
</evidence>
<dbReference type="CDD" id="cd04317">
    <property type="entry name" value="EcAspRS_like_N"/>
    <property type="match status" value="1"/>
</dbReference>
<dbReference type="RefSeq" id="WP_013008258.1">
    <property type="nucleotide sequence ID" value="NC_013939.1"/>
</dbReference>
<feature type="binding site" evidence="7">
    <location>
        <position position="182"/>
    </location>
    <ligand>
        <name>L-aspartate</name>
        <dbReference type="ChEBI" id="CHEBI:29991"/>
    </ligand>
</feature>
<dbReference type="GO" id="GO:0003676">
    <property type="term" value="F:nucleic acid binding"/>
    <property type="evidence" value="ECO:0007669"/>
    <property type="project" value="InterPro"/>
</dbReference>
<dbReference type="PANTHER" id="PTHR22594:SF5">
    <property type="entry name" value="ASPARTATE--TRNA LIGASE, MITOCHONDRIAL"/>
    <property type="match status" value="1"/>
</dbReference>
<dbReference type="Pfam" id="PF00152">
    <property type="entry name" value="tRNA-synt_2"/>
    <property type="match status" value="1"/>
</dbReference>
<keyword evidence="2 7" id="KW-0436">Ligase</keyword>
<dbReference type="Pfam" id="PF01336">
    <property type="entry name" value="tRNA_anti-codon"/>
    <property type="match status" value="1"/>
</dbReference>
<dbReference type="SUPFAM" id="SSF55681">
    <property type="entry name" value="Class II aaRS and biotin synthetases"/>
    <property type="match status" value="1"/>
</dbReference>
<keyword evidence="4 7" id="KW-0067">ATP-binding</keyword>
<dbReference type="AlphaFoldDB" id="D3P8H2"/>
<dbReference type="NCBIfam" id="NF001750">
    <property type="entry name" value="PRK00476.1"/>
    <property type="match status" value="1"/>
</dbReference>
<dbReference type="EMBL" id="AP011529">
    <property type="protein sequence ID" value="BAI81012.1"/>
    <property type="molecule type" value="Genomic_DNA"/>
</dbReference>
<feature type="binding site" evidence="7">
    <location>
        <position position="237"/>
    </location>
    <ligand>
        <name>ATP</name>
        <dbReference type="ChEBI" id="CHEBI:30616"/>
    </ligand>
</feature>
<dbReference type="GO" id="GO:0006422">
    <property type="term" value="P:aspartyl-tRNA aminoacylation"/>
    <property type="evidence" value="ECO:0007669"/>
    <property type="project" value="UniProtKB-UniRule"/>
</dbReference>
<keyword evidence="5 7" id="KW-0648">Protein biosynthesis</keyword>
<dbReference type="PROSITE" id="PS50862">
    <property type="entry name" value="AA_TRNA_LIGASE_II"/>
    <property type="match status" value="1"/>
</dbReference>
<dbReference type="NCBIfam" id="TIGR00459">
    <property type="entry name" value="aspS_bact"/>
    <property type="match status" value="1"/>
</dbReference>
<evidence type="ECO:0000256" key="2">
    <source>
        <dbReference type="ARBA" id="ARBA00022598"/>
    </source>
</evidence>
<evidence type="ECO:0000256" key="1">
    <source>
        <dbReference type="ARBA" id="ARBA00006303"/>
    </source>
</evidence>
<proteinExistence type="inferred from homology"/>
<dbReference type="InterPro" id="IPR045864">
    <property type="entry name" value="aa-tRNA-synth_II/BPL/LPL"/>
</dbReference>
<dbReference type="GO" id="GO:0050560">
    <property type="term" value="F:aspartate-tRNA(Asn) ligase activity"/>
    <property type="evidence" value="ECO:0007669"/>
    <property type="project" value="UniProtKB-EC"/>
</dbReference>
<comment type="function">
    <text evidence="7">Aspartyl-tRNA synthetase with relaxed tRNA specificity since it is able to aspartylate not only its cognate tRNA(Asp) but also tRNA(Asn). Reaction proceeds in two steps: L-aspartate is first activated by ATP to form Asp-AMP and then transferred to the acceptor end of tRNA(Asp/Asn).</text>
</comment>
<dbReference type="Gene3D" id="3.30.930.10">
    <property type="entry name" value="Bira Bifunctional Protein, Domain 2"/>
    <property type="match status" value="1"/>
</dbReference>